<dbReference type="PANTHER" id="PTHR30531">
    <property type="entry name" value="FLAGELLAR BIOSYNTHETIC PROTEIN FLHB"/>
    <property type="match status" value="1"/>
</dbReference>
<evidence type="ECO:0000256" key="5">
    <source>
        <dbReference type="ARBA" id="ARBA00022989"/>
    </source>
</evidence>
<dbReference type="Proteomes" id="UP000461443">
    <property type="component" value="Unassembled WGS sequence"/>
</dbReference>
<protein>
    <submittedName>
        <fullName evidence="9">EscU/YscU/HrcU family type III secretion system export apparatus switch protein</fullName>
    </submittedName>
</protein>
<keyword evidence="4 8" id="KW-0812">Transmembrane</keyword>
<dbReference type="PRINTS" id="PR00950">
    <property type="entry name" value="TYPE3IMSPROT"/>
</dbReference>
<keyword evidence="3" id="KW-1003">Cell membrane</keyword>
<keyword evidence="7 8" id="KW-0472">Membrane</keyword>
<comment type="similarity">
    <text evidence="2">Belongs to the type III secretion exporter family.</text>
</comment>
<dbReference type="InterPro" id="IPR029025">
    <property type="entry name" value="T3SS_substrate_exporter_C"/>
</dbReference>
<evidence type="ECO:0000256" key="4">
    <source>
        <dbReference type="ARBA" id="ARBA00022692"/>
    </source>
</evidence>
<evidence type="ECO:0000256" key="2">
    <source>
        <dbReference type="ARBA" id="ARBA00010690"/>
    </source>
</evidence>
<feature type="transmembrane region" description="Helical" evidence="8">
    <location>
        <begin position="135"/>
        <end position="154"/>
    </location>
</feature>
<feature type="transmembrane region" description="Helical" evidence="8">
    <location>
        <begin position="73"/>
        <end position="99"/>
    </location>
</feature>
<feature type="transmembrane region" description="Helical" evidence="8">
    <location>
        <begin position="178"/>
        <end position="204"/>
    </location>
</feature>
<comment type="subcellular location">
    <subcellularLocation>
        <location evidence="1">Cell membrane</location>
        <topology evidence="1">Multi-pass membrane protein</topology>
    </subcellularLocation>
</comment>
<dbReference type="GO" id="GO:0005886">
    <property type="term" value="C:plasma membrane"/>
    <property type="evidence" value="ECO:0007669"/>
    <property type="project" value="UniProtKB-SubCell"/>
</dbReference>
<dbReference type="GO" id="GO:0009306">
    <property type="term" value="P:protein secretion"/>
    <property type="evidence" value="ECO:0007669"/>
    <property type="project" value="InterPro"/>
</dbReference>
<evidence type="ECO:0000313" key="9">
    <source>
        <dbReference type="EMBL" id="NDL61516.1"/>
    </source>
</evidence>
<dbReference type="RefSeq" id="WP_162364277.1">
    <property type="nucleotide sequence ID" value="NZ_WUBS01000001.1"/>
</dbReference>
<evidence type="ECO:0000256" key="8">
    <source>
        <dbReference type="SAM" id="Phobius"/>
    </source>
</evidence>
<dbReference type="NCBIfam" id="TIGR01404">
    <property type="entry name" value="FlhB_rel_III"/>
    <property type="match status" value="1"/>
</dbReference>
<keyword evidence="6" id="KW-0843">Virulence</keyword>
<evidence type="ECO:0000256" key="6">
    <source>
        <dbReference type="ARBA" id="ARBA00023026"/>
    </source>
</evidence>
<dbReference type="Pfam" id="PF01312">
    <property type="entry name" value="Bac_export_2"/>
    <property type="match status" value="1"/>
</dbReference>
<dbReference type="InterPro" id="IPR006135">
    <property type="entry name" value="T3SS_substrate_exporter"/>
</dbReference>
<dbReference type="NCBIfam" id="NF006017">
    <property type="entry name" value="PRK08156.1"/>
    <property type="match status" value="1"/>
</dbReference>
<dbReference type="Gene3D" id="3.40.1690.10">
    <property type="entry name" value="secretion proteins EscU"/>
    <property type="match status" value="1"/>
</dbReference>
<dbReference type="AlphaFoldDB" id="A0A845SEK4"/>
<evidence type="ECO:0000256" key="3">
    <source>
        <dbReference type="ARBA" id="ARBA00022475"/>
    </source>
</evidence>
<dbReference type="PANTHER" id="PTHR30531:SF14">
    <property type="entry name" value="SURFACE PRESENTATION OF ANTIGENS PROTEIN SPAS"/>
    <property type="match status" value="1"/>
</dbReference>
<keyword evidence="10" id="KW-1185">Reference proteome</keyword>
<evidence type="ECO:0000256" key="1">
    <source>
        <dbReference type="ARBA" id="ARBA00004651"/>
    </source>
</evidence>
<dbReference type="SUPFAM" id="SSF160544">
    <property type="entry name" value="EscU C-terminal domain-like"/>
    <property type="match status" value="1"/>
</dbReference>
<gene>
    <name evidence="9" type="ORF">GRH90_01875</name>
</gene>
<keyword evidence="5 8" id="KW-1133">Transmembrane helix</keyword>
<organism evidence="9 10">
    <name type="scientific">Acerihabitans arboris</name>
    <dbReference type="NCBI Taxonomy" id="2691583"/>
    <lineage>
        <taxon>Bacteria</taxon>
        <taxon>Pseudomonadati</taxon>
        <taxon>Pseudomonadota</taxon>
        <taxon>Gammaproteobacteria</taxon>
        <taxon>Enterobacterales</taxon>
        <taxon>Pectobacteriaceae</taxon>
        <taxon>Acerihabitans</taxon>
    </lineage>
</organism>
<dbReference type="EMBL" id="WUBS01000001">
    <property type="protein sequence ID" value="NDL61516.1"/>
    <property type="molecule type" value="Genomic_DNA"/>
</dbReference>
<proteinExistence type="inferred from homology"/>
<evidence type="ECO:0000313" key="10">
    <source>
        <dbReference type="Proteomes" id="UP000461443"/>
    </source>
</evidence>
<accession>A0A845SEK4</accession>
<reference evidence="9 10" key="2">
    <citation type="submission" date="2020-02" db="EMBL/GenBank/DDBJ databases">
        <title>The new genus of Enterobacteriales.</title>
        <authorList>
            <person name="Kim I.S."/>
        </authorList>
    </citation>
    <scope>NUCLEOTIDE SEQUENCE [LARGE SCALE GENOMIC DNA]</scope>
    <source>
        <strain evidence="9 10">SAP-6</strain>
    </source>
</reference>
<comment type="caution">
    <text evidence="9">The sequence shown here is derived from an EMBL/GenBank/DDBJ whole genome shotgun (WGS) entry which is preliminary data.</text>
</comment>
<sequence length="361" mass="40870">MMANKTEKPTPKKLKDSAKKGQTFKCRELIIACLLLCGIAWLTKVSSLAQLLEAYRNIIAGNFAMEIKAYSTAIMLLGLKMILPILLACVLASALPTLLQTGFMLATKALKINFGALNPTKGFKKIFSIRTIKDGIKAMLHLGCFAAAAMIFWHNNKRLIFAQLHGSVANLVNIWRELLLSLVITCLLCIILVSILDALADYFLHIKELKMEKHEVKREFKEQEGNPEIKFRRRQLHRETLSEQTKANIKDSQFILVNPTHIAIGIYFDPDVVPAPFVSLRECNQRALAVRAYAEKIGVPVVRDIRLARKIYKTNKIYTFIGSEALDEIVQVLLWLKEVEDAWRREAIGPITEDNENVPRE</sequence>
<reference evidence="9 10" key="1">
    <citation type="submission" date="2019-12" db="EMBL/GenBank/DDBJ databases">
        <authorList>
            <person name="Lee S.D."/>
        </authorList>
    </citation>
    <scope>NUCLEOTIDE SEQUENCE [LARGE SCALE GENOMIC DNA]</scope>
    <source>
        <strain evidence="9 10">SAP-6</strain>
    </source>
</reference>
<dbReference type="Gene3D" id="6.10.250.2080">
    <property type="match status" value="1"/>
</dbReference>
<evidence type="ECO:0000256" key="7">
    <source>
        <dbReference type="ARBA" id="ARBA00023136"/>
    </source>
</evidence>
<dbReference type="InterPro" id="IPR006307">
    <property type="entry name" value="BsaZ-like"/>
</dbReference>
<name>A0A845SEK4_9GAMM</name>